<feature type="compositionally biased region" description="Polar residues" evidence="5">
    <location>
        <begin position="274"/>
        <end position="286"/>
    </location>
</feature>
<evidence type="ECO:0000256" key="2">
    <source>
        <dbReference type="ARBA" id="ARBA00022801"/>
    </source>
</evidence>
<sequence length="518" mass="56554">MLTQDSGWNFSFAGCGFLGVYHIGVASCLQQRAPHVISGATRVYGASAGALTAASLLGGACLGECCADVMELARLARRSTLGPLHPAFHIVKIIRAGLRRVLPEDAHLRAAGRLCISLTRVSDGHNVLVSDFASKEELVQALICSSFVPIYCGIIPPTFRGVRYVDGGISDNVPSYELKTTITVSPFCGESDICPRDSSPSFLELRLKNTSIQCNLDNIYRLSRALFPPEPQVLSKMCQQGYNDALRFLRENNLLIPNAPSAGLRTPTAEPPTTIMSPCKSSTSEPSARELSGPERSGPTEKSLPPPLAQSGGEQKSPVPDEASPLWALEEKLWENLPLPIRVALKNACMEKAGVVAYLRSLYPVRLASYLMLPCTLPVESAVSLTVRLLEWLPDVPDDVRWMSQQALLVVRYLCRQASRSLARSCKFVHRRDLRKSVSAPALGRSPSLALASSMADLFCWFRALGSSQSAITLCGDEFLCTHECCEEEEEEEERGGRTVSFITAEEEEEEESSDEED</sequence>
<feature type="active site" description="Nucleophile" evidence="4">
    <location>
        <position position="47"/>
    </location>
</feature>
<evidence type="ECO:0000313" key="7">
    <source>
        <dbReference type="Proteomes" id="UP001318040"/>
    </source>
</evidence>
<dbReference type="PANTHER" id="PTHR12406">
    <property type="entry name" value="CALCIUM-INDEPENDENT PHOSPHOLIPASE A2 IPLA2 -RELATED"/>
    <property type="match status" value="1"/>
</dbReference>
<keyword evidence="4" id="KW-0442">Lipid degradation</keyword>
<dbReference type="Gene3D" id="3.40.1090.10">
    <property type="entry name" value="Cytosolic phospholipase A2 catalytic domain"/>
    <property type="match status" value="2"/>
</dbReference>
<dbReference type="EC" id="3.1.1.3" evidence="1"/>
<dbReference type="InterPro" id="IPR002641">
    <property type="entry name" value="PNPLA_dom"/>
</dbReference>
<proteinExistence type="predicted"/>
<dbReference type="Proteomes" id="UP001318040">
    <property type="component" value="Chromosome 7"/>
</dbReference>
<dbReference type="GO" id="GO:0016020">
    <property type="term" value="C:membrane"/>
    <property type="evidence" value="ECO:0007669"/>
    <property type="project" value="TreeGrafter"/>
</dbReference>
<organism evidence="7 8">
    <name type="scientific">Petromyzon marinus</name>
    <name type="common">Sea lamprey</name>
    <dbReference type="NCBI Taxonomy" id="7757"/>
    <lineage>
        <taxon>Eukaryota</taxon>
        <taxon>Metazoa</taxon>
        <taxon>Chordata</taxon>
        <taxon>Craniata</taxon>
        <taxon>Vertebrata</taxon>
        <taxon>Cyclostomata</taxon>
        <taxon>Hyperoartia</taxon>
        <taxon>Petromyzontiformes</taxon>
        <taxon>Petromyzontidae</taxon>
        <taxon>Petromyzon</taxon>
    </lineage>
</organism>
<accession>A0AAJ7WP22</accession>
<evidence type="ECO:0000256" key="5">
    <source>
        <dbReference type="SAM" id="MobiDB-lite"/>
    </source>
</evidence>
<name>A0AAJ7WP22_PETMA</name>
<dbReference type="PANTHER" id="PTHR12406:SF41">
    <property type="entry name" value="BRUMMER, ISOFORM B-RELATED"/>
    <property type="match status" value="1"/>
</dbReference>
<keyword evidence="7" id="KW-1185">Reference proteome</keyword>
<dbReference type="AlphaFoldDB" id="A0AAJ7WP22"/>
<evidence type="ECO:0000259" key="6">
    <source>
        <dbReference type="PROSITE" id="PS51635"/>
    </source>
</evidence>
<reference evidence="8" key="1">
    <citation type="submission" date="2025-08" db="UniProtKB">
        <authorList>
            <consortium name="RefSeq"/>
        </authorList>
    </citation>
    <scope>IDENTIFICATION</scope>
    <source>
        <tissue evidence="8">Sperm</tissue>
    </source>
</reference>
<dbReference type="SUPFAM" id="SSF52151">
    <property type="entry name" value="FabD/lysophospholipase-like"/>
    <property type="match status" value="1"/>
</dbReference>
<dbReference type="KEGG" id="pmrn:116939943"/>
<keyword evidence="2 4" id="KW-0378">Hydrolase</keyword>
<dbReference type="InterPro" id="IPR033903">
    <property type="entry name" value="PNPLA2"/>
</dbReference>
<evidence type="ECO:0000256" key="3">
    <source>
        <dbReference type="ARBA" id="ARBA00023098"/>
    </source>
</evidence>
<dbReference type="GO" id="GO:0004806">
    <property type="term" value="F:triacylglycerol lipase activity"/>
    <property type="evidence" value="ECO:0007669"/>
    <property type="project" value="UniProtKB-EC"/>
</dbReference>
<dbReference type="CDD" id="cd07220">
    <property type="entry name" value="Pat_PNPLA2"/>
    <property type="match status" value="1"/>
</dbReference>
<feature type="short sequence motif" description="DGA/G" evidence="4">
    <location>
        <begin position="166"/>
        <end position="168"/>
    </location>
</feature>
<feature type="active site" description="Proton acceptor" evidence="4">
    <location>
        <position position="166"/>
    </location>
</feature>
<dbReference type="GO" id="GO:0019433">
    <property type="term" value="P:triglyceride catabolic process"/>
    <property type="evidence" value="ECO:0007669"/>
    <property type="project" value="TreeGrafter"/>
</dbReference>
<feature type="short sequence motif" description="GXSXG" evidence="4">
    <location>
        <begin position="45"/>
        <end position="49"/>
    </location>
</feature>
<evidence type="ECO:0000313" key="8">
    <source>
        <dbReference type="RefSeq" id="XP_032804904.1"/>
    </source>
</evidence>
<dbReference type="PROSITE" id="PS51635">
    <property type="entry name" value="PNPLA"/>
    <property type="match status" value="1"/>
</dbReference>
<evidence type="ECO:0000256" key="4">
    <source>
        <dbReference type="PROSITE-ProRule" id="PRU01161"/>
    </source>
</evidence>
<dbReference type="GO" id="GO:0005811">
    <property type="term" value="C:lipid droplet"/>
    <property type="evidence" value="ECO:0007669"/>
    <property type="project" value="TreeGrafter"/>
</dbReference>
<feature type="short sequence motif" description="GXGXXG" evidence="4">
    <location>
        <begin position="14"/>
        <end position="19"/>
    </location>
</feature>
<feature type="domain" description="PNPLA" evidence="6">
    <location>
        <begin position="10"/>
        <end position="179"/>
    </location>
</feature>
<dbReference type="FunFam" id="3.40.1090.10:FF:000003">
    <property type="entry name" value="Patatin-like phospholipase domain-containing protein 2"/>
    <property type="match status" value="1"/>
</dbReference>
<feature type="region of interest" description="Disordered" evidence="5">
    <location>
        <begin position="259"/>
        <end position="322"/>
    </location>
</feature>
<dbReference type="GO" id="GO:0055088">
    <property type="term" value="P:lipid homeostasis"/>
    <property type="evidence" value="ECO:0007669"/>
    <property type="project" value="TreeGrafter"/>
</dbReference>
<feature type="compositionally biased region" description="Acidic residues" evidence="5">
    <location>
        <begin position="505"/>
        <end position="518"/>
    </location>
</feature>
<dbReference type="GO" id="GO:0010898">
    <property type="term" value="P:positive regulation of triglyceride catabolic process"/>
    <property type="evidence" value="ECO:0007669"/>
    <property type="project" value="InterPro"/>
</dbReference>
<feature type="region of interest" description="Disordered" evidence="5">
    <location>
        <begin position="488"/>
        <end position="518"/>
    </location>
</feature>
<keyword evidence="3 4" id="KW-0443">Lipid metabolism</keyword>
<protein>
    <recommendedName>
        <fullName evidence="1">triacylglycerol lipase</fullName>
        <ecNumber evidence="1">3.1.1.3</ecNumber>
    </recommendedName>
</protein>
<dbReference type="GO" id="GO:0005737">
    <property type="term" value="C:cytoplasm"/>
    <property type="evidence" value="ECO:0007669"/>
    <property type="project" value="TreeGrafter"/>
</dbReference>
<dbReference type="InterPro" id="IPR033562">
    <property type="entry name" value="PLPL"/>
</dbReference>
<dbReference type="Pfam" id="PF01734">
    <property type="entry name" value="Patatin"/>
    <property type="match status" value="1"/>
</dbReference>
<dbReference type="RefSeq" id="XP_032804904.1">
    <property type="nucleotide sequence ID" value="XM_032949013.1"/>
</dbReference>
<evidence type="ECO:0000256" key="1">
    <source>
        <dbReference type="ARBA" id="ARBA00013279"/>
    </source>
</evidence>
<dbReference type="InterPro" id="IPR016035">
    <property type="entry name" value="Acyl_Trfase/lysoPLipase"/>
</dbReference>
<gene>
    <name evidence="8" type="primary">LOC116939943</name>
</gene>